<dbReference type="PROSITE" id="PS00571">
    <property type="entry name" value="AMIDASES"/>
    <property type="match status" value="1"/>
</dbReference>
<dbReference type="Gene3D" id="3.90.1300.10">
    <property type="entry name" value="Amidase signature (AS) domain"/>
    <property type="match status" value="1"/>
</dbReference>
<dbReference type="SUPFAM" id="SSF75304">
    <property type="entry name" value="Amidase signature (AS) enzymes"/>
    <property type="match status" value="1"/>
</dbReference>
<feature type="domain" description="Amidase" evidence="1">
    <location>
        <begin position="29"/>
        <end position="452"/>
    </location>
</feature>
<dbReference type="InterPro" id="IPR020556">
    <property type="entry name" value="Amidase_CS"/>
</dbReference>
<sequence>MVESKGMPLTIESLKTAFKSGDLTCEAYVNTVIERAENLKHLNALISVDWEQLRLAAKAVDESGGAGDALNGIPICFKDNIQTGVLPASAATKALAGKRTCASEVATRLMGQGALVGGMGNMHELAFGITTNNGYSGASKNPWNEHRIPGGSSGGVAAAVAAGIMPAGIGTDTGGSVRLPAALCGIVGFRPSVGRYPLTGMVPVSHTRDTAGPMANTVRDCRILDRIMADKRDVSIDKTKEVSSIRLGVPRAYFYDNLDQDVAWLTEKALNTLSDMGVTLIDADIPNVGELNEGCSFPIALYEFMQNLPEYLSANVPDVSVKDVADNTLSPDVRGLMASLLSDGAMPTSVYREAIDVVRPQLQNAYKEYFDKYGVDAVIFPTTALPAAPIGDDETVELNGERLPTFSTFIHNTDPASNAGIPGISMPIGLTRDGLPVGIEIDGPYGSDEQLLAIAEALEAVFAFQQRA</sequence>
<dbReference type="RefSeq" id="WP_074928026.1">
    <property type="nucleotide sequence ID" value="NZ_FOWR01000031.1"/>
</dbReference>
<accession>A0A1I5UGR6</accession>
<dbReference type="PANTHER" id="PTHR11895:SF151">
    <property type="entry name" value="GLUTAMYL-TRNA(GLN) AMIDOTRANSFERASE SUBUNIT A"/>
    <property type="match status" value="1"/>
</dbReference>
<dbReference type="Pfam" id="PF01425">
    <property type="entry name" value="Amidase"/>
    <property type="match status" value="1"/>
</dbReference>
<dbReference type="GeneID" id="35874114"/>
<dbReference type="AlphaFoldDB" id="A0A1I5UGR6"/>
<dbReference type="Proteomes" id="UP000182692">
    <property type="component" value="Unassembled WGS sequence"/>
</dbReference>
<protein>
    <submittedName>
        <fullName evidence="2">Mandelamide amidase</fullName>
    </submittedName>
</protein>
<gene>
    <name evidence="2" type="ORF">SAMN03084138_03600</name>
</gene>
<reference evidence="2 3" key="1">
    <citation type="submission" date="2016-10" db="EMBL/GenBank/DDBJ databases">
        <authorList>
            <person name="de Groot N.N."/>
        </authorList>
    </citation>
    <scope>NUCLEOTIDE SEQUENCE [LARGE SCALE GENOMIC DNA]</scope>
    <source>
        <strain evidence="2 3">DSM 15893</strain>
    </source>
</reference>
<evidence type="ECO:0000259" key="1">
    <source>
        <dbReference type="Pfam" id="PF01425"/>
    </source>
</evidence>
<evidence type="ECO:0000313" key="3">
    <source>
        <dbReference type="Proteomes" id="UP000182692"/>
    </source>
</evidence>
<dbReference type="OrthoDB" id="8872210at2"/>
<dbReference type="PANTHER" id="PTHR11895">
    <property type="entry name" value="TRANSAMIDASE"/>
    <property type="match status" value="1"/>
</dbReference>
<dbReference type="NCBIfam" id="NF005688">
    <property type="entry name" value="PRK07488.1"/>
    <property type="match status" value="1"/>
</dbReference>
<dbReference type="EMBL" id="FOWR01000031">
    <property type="protein sequence ID" value="SFP94368.1"/>
    <property type="molecule type" value="Genomic_DNA"/>
</dbReference>
<dbReference type="STRING" id="1121869.SAMN03084138_03600"/>
<proteinExistence type="predicted"/>
<dbReference type="InterPro" id="IPR023631">
    <property type="entry name" value="Amidase_dom"/>
</dbReference>
<organism evidence="2 3">
    <name type="scientific">Enterovibrio norvegicus DSM 15893</name>
    <dbReference type="NCBI Taxonomy" id="1121869"/>
    <lineage>
        <taxon>Bacteria</taxon>
        <taxon>Pseudomonadati</taxon>
        <taxon>Pseudomonadota</taxon>
        <taxon>Gammaproteobacteria</taxon>
        <taxon>Vibrionales</taxon>
        <taxon>Vibrionaceae</taxon>
        <taxon>Enterovibrio</taxon>
    </lineage>
</organism>
<dbReference type="GO" id="GO:0003824">
    <property type="term" value="F:catalytic activity"/>
    <property type="evidence" value="ECO:0007669"/>
    <property type="project" value="InterPro"/>
</dbReference>
<name>A0A1I5UGR6_9GAMM</name>
<evidence type="ECO:0000313" key="2">
    <source>
        <dbReference type="EMBL" id="SFP94368.1"/>
    </source>
</evidence>
<dbReference type="InterPro" id="IPR036928">
    <property type="entry name" value="AS_sf"/>
</dbReference>
<dbReference type="InterPro" id="IPR000120">
    <property type="entry name" value="Amidase"/>
</dbReference>